<dbReference type="OrthoDB" id="65410at2157"/>
<gene>
    <name evidence="2" type="ordered locus">Metig_1615</name>
</gene>
<keyword evidence="1" id="KW-0812">Transmembrane</keyword>
<reference evidence="2 3" key="1">
    <citation type="submission" date="2011-05" db="EMBL/GenBank/DDBJ databases">
        <title>Complete sequence of Methanotorris igneus Kol 5.</title>
        <authorList>
            <consortium name="US DOE Joint Genome Institute"/>
            <person name="Lucas S."/>
            <person name="Han J."/>
            <person name="Lapidus A."/>
            <person name="Cheng J.-F."/>
            <person name="Goodwin L."/>
            <person name="Pitluck S."/>
            <person name="Peters L."/>
            <person name="Mikhailova N."/>
            <person name="Chertkov O."/>
            <person name="Han C."/>
            <person name="Tapia R."/>
            <person name="Land M."/>
            <person name="Hauser L."/>
            <person name="Kyrpides N."/>
            <person name="Ivanova N."/>
            <person name="Pagani I."/>
            <person name="Sieprawska-Lupa M."/>
            <person name="Whitman W."/>
            <person name="Woyke T."/>
        </authorList>
    </citation>
    <scope>NUCLEOTIDE SEQUENCE [LARGE SCALE GENOMIC DNA]</scope>
    <source>
        <strain evidence="3">DSM 5666 / JCM 11834 / Kol 5</strain>
    </source>
</reference>
<evidence type="ECO:0000313" key="2">
    <source>
        <dbReference type="EMBL" id="AEF97148.1"/>
    </source>
</evidence>
<dbReference type="Proteomes" id="UP000009227">
    <property type="component" value="Chromosome"/>
</dbReference>
<name>F6BBE1_METIK</name>
<dbReference type="EMBL" id="CP002737">
    <property type="protein sequence ID" value="AEF97148.1"/>
    <property type="molecule type" value="Genomic_DNA"/>
</dbReference>
<dbReference type="STRING" id="880724.Metig_1615"/>
<evidence type="ECO:0000313" key="3">
    <source>
        <dbReference type="Proteomes" id="UP000009227"/>
    </source>
</evidence>
<accession>F6BBE1</accession>
<feature type="transmembrane region" description="Helical" evidence="1">
    <location>
        <begin position="175"/>
        <end position="195"/>
    </location>
</feature>
<dbReference type="InterPro" id="IPR019212">
    <property type="entry name" value="EhaG-like"/>
</dbReference>
<feature type="transmembrane region" description="Helical" evidence="1">
    <location>
        <begin position="202"/>
        <end position="225"/>
    </location>
</feature>
<protein>
    <submittedName>
        <fullName evidence="2">Uncharacterized protein</fullName>
    </submittedName>
</protein>
<proteinExistence type="predicted"/>
<organism evidence="3">
    <name type="scientific">Methanotorris igneus (strain DSM 5666 / JCM 11834 / Kol 5)</name>
    <dbReference type="NCBI Taxonomy" id="880724"/>
    <lineage>
        <taxon>Archaea</taxon>
        <taxon>Methanobacteriati</taxon>
        <taxon>Methanobacteriota</taxon>
        <taxon>Methanomada group</taxon>
        <taxon>Methanococci</taxon>
        <taxon>Methanococcales</taxon>
        <taxon>Methanocaldococcaceae</taxon>
        <taxon>Methanotorris</taxon>
    </lineage>
</organism>
<feature type="transmembrane region" description="Helical" evidence="1">
    <location>
        <begin position="35"/>
        <end position="56"/>
    </location>
</feature>
<keyword evidence="3" id="KW-1185">Reference proteome</keyword>
<sequence length="229" mass="25006">MMENIIYSFYNPSILVAFIVGILSLFALSYQKSDLHILLLTDLIECAMLVVIAAVGTDLAEALILPGLVVGMAELLAVSEILVMKKSLAKNKPKKKLFEEFLLPLHHGVLEHEVEMEILKTSPKFLALVLVVYGAILSGFTGGAIIASGLLYYALSQRALGREFDETIKCLWEGISGLSGIAWALWIFGFIGFFINPDNYLVWLMLAGLGLVIKVGSKLGLIGYIGEVK</sequence>
<dbReference type="AlphaFoldDB" id="F6BBE1"/>
<evidence type="ECO:0000256" key="1">
    <source>
        <dbReference type="SAM" id="Phobius"/>
    </source>
</evidence>
<dbReference type="Pfam" id="PF09878">
    <property type="entry name" value="EhaG"/>
    <property type="match status" value="1"/>
</dbReference>
<dbReference type="KEGG" id="mig:Metig_1615"/>
<feature type="transmembrane region" description="Helical" evidence="1">
    <location>
        <begin position="125"/>
        <end position="155"/>
    </location>
</feature>
<dbReference type="HOGENOM" id="CLU_1369520_0_0_2"/>
<feature type="transmembrane region" description="Helical" evidence="1">
    <location>
        <begin position="6"/>
        <end position="28"/>
    </location>
</feature>
<keyword evidence="1" id="KW-1133">Transmembrane helix</keyword>
<feature type="transmembrane region" description="Helical" evidence="1">
    <location>
        <begin position="62"/>
        <end position="84"/>
    </location>
</feature>
<dbReference type="RefSeq" id="WP_013799741.1">
    <property type="nucleotide sequence ID" value="NC_015562.1"/>
</dbReference>
<keyword evidence="1" id="KW-0472">Membrane</keyword>
<dbReference type="GeneID" id="10644488"/>